<dbReference type="Proteomes" id="UP000248066">
    <property type="component" value="Unassembled WGS sequence"/>
</dbReference>
<accession>A0A2W0HN69</accession>
<feature type="signal peptide" evidence="1">
    <location>
        <begin position="1"/>
        <end position="32"/>
    </location>
</feature>
<dbReference type="Pfam" id="PF14344">
    <property type="entry name" value="DUF4397"/>
    <property type="match status" value="2"/>
</dbReference>
<feature type="domain" description="DUF4397" evidence="2">
    <location>
        <begin position="161"/>
        <end position="232"/>
    </location>
</feature>
<evidence type="ECO:0000259" key="2">
    <source>
        <dbReference type="Pfam" id="PF14344"/>
    </source>
</evidence>
<keyword evidence="4" id="KW-1185">Reference proteome</keyword>
<name>A0A2W0HN69_9BACI</name>
<dbReference type="EMBL" id="PDOF01000001">
    <property type="protein sequence ID" value="PYZ98329.1"/>
    <property type="molecule type" value="Genomic_DNA"/>
</dbReference>
<feature type="domain" description="DUF4397" evidence="2">
    <location>
        <begin position="40"/>
        <end position="156"/>
    </location>
</feature>
<dbReference type="InterPro" id="IPR025510">
    <property type="entry name" value="DUF4397"/>
</dbReference>
<gene>
    <name evidence="3" type="ORF">CR205_06945</name>
</gene>
<dbReference type="AlphaFoldDB" id="A0A2W0HN69"/>
<feature type="chain" id="PRO_5015912798" evidence="1">
    <location>
        <begin position="33"/>
        <end position="234"/>
    </location>
</feature>
<sequence length="234" mass="25035">MEKGFEVMRKLLLVFMTVLAAGTFLSAGQASAEENSSEVFVRAVHASPDAPAVDIYVNKDRILDNVNFKDVSDYLPLKEGRYAVKIYPAGANPKKENPVIDKTFDLAAGQVYTIAAVGPLNQIDLVAVGDQLEPVEGKAKIRAAHFSPDAPAVDIAAAPETVLFENVSFPQVSDYLEAEPGTLDIEIRPAGSEDAVFQVPNVGLESGAVYTAFAVGLLEGEPGFDLILVKDQIQ</sequence>
<keyword evidence="1" id="KW-0732">Signal</keyword>
<evidence type="ECO:0000313" key="4">
    <source>
        <dbReference type="Proteomes" id="UP000248066"/>
    </source>
</evidence>
<protein>
    <submittedName>
        <fullName evidence="3">Peptidase</fullName>
    </submittedName>
</protein>
<organism evidence="3 4">
    <name type="scientific">Alteribacter lacisalsi</name>
    <dbReference type="NCBI Taxonomy" id="2045244"/>
    <lineage>
        <taxon>Bacteria</taxon>
        <taxon>Bacillati</taxon>
        <taxon>Bacillota</taxon>
        <taxon>Bacilli</taxon>
        <taxon>Bacillales</taxon>
        <taxon>Bacillaceae</taxon>
        <taxon>Alteribacter</taxon>
    </lineage>
</organism>
<evidence type="ECO:0000313" key="3">
    <source>
        <dbReference type="EMBL" id="PYZ98329.1"/>
    </source>
</evidence>
<reference evidence="3 4" key="1">
    <citation type="submission" date="2017-10" db="EMBL/GenBank/DDBJ databases">
        <title>Bacillus sp. nov., a halophilic bacterium isolated from a Yangshapao Lake.</title>
        <authorList>
            <person name="Wang H."/>
        </authorList>
    </citation>
    <scope>NUCLEOTIDE SEQUENCE [LARGE SCALE GENOMIC DNA]</scope>
    <source>
        <strain evidence="3 4">YSP-3</strain>
    </source>
</reference>
<proteinExistence type="predicted"/>
<evidence type="ECO:0000256" key="1">
    <source>
        <dbReference type="SAM" id="SignalP"/>
    </source>
</evidence>
<comment type="caution">
    <text evidence="3">The sequence shown here is derived from an EMBL/GenBank/DDBJ whole genome shotgun (WGS) entry which is preliminary data.</text>
</comment>